<keyword evidence="3" id="KW-1185">Reference proteome</keyword>
<protein>
    <submittedName>
        <fullName evidence="2">Uncharacterized protein</fullName>
    </submittedName>
</protein>
<reference evidence="3" key="1">
    <citation type="journal article" date="2020" name="Stud. Mycol.">
        <title>101 Dothideomycetes genomes: A test case for predicting lifestyles and emergence of pathogens.</title>
        <authorList>
            <person name="Haridas S."/>
            <person name="Albert R."/>
            <person name="Binder M."/>
            <person name="Bloem J."/>
            <person name="LaButti K."/>
            <person name="Salamov A."/>
            <person name="Andreopoulos B."/>
            <person name="Baker S."/>
            <person name="Barry K."/>
            <person name="Bills G."/>
            <person name="Bluhm B."/>
            <person name="Cannon C."/>
            <person name="Castanera R."/>
            <person name="Culley D."/>
            <person name="Daum C."/>
            <person name="Ezra D."/>
            <person name="Gonzalez J."/>
            <person name="Henrissat B."/>
            <person name="Kuo A."/>
            <person name="Liang C."/>
            <person name="Lipzen A."/>
            <person name="Lutzoni F."/>
            <person name="Magnuson J."/>
            <person name="Mondo S."/>
            <person name="Nolan M."/>
            <person name="Ohm R."/>
            <person name="Pangilinan J."/>
            <person name="Park H.-J."/>
            <person name="Ramirez L."/>
            <person name="Alfaro M."/>
            <person name="Sun H."/>
            <person name="Tritt A."/>
            <person name="Yoshinaga Y."/>
            <person name="Zwiers L.-H."/>
            <person name="Turgeon B."/>
            <person name="Goodwin S."/>
            <person name="Spatafora J."/>
            <person name="Crous P."/>
            <person name="Grigoriev I."/>
        </authorList>
    </citation>
    <scope>NUCLEOTIDE SEQUENCE [LARGE SCALE GENOMIC DNA]</scope>
    <source>
        <strain evidence="3">CECT 20119</strain>
    </source>
</reference>
<name>A0A6A6G4K5_9PEZI</name>
<evidence type="ECO:0000313" key="3">
    <source>
        <dbReference type="Proteomes" id="UP000799538"/>
    </source>
</evidence>
<feature type="non-terminal residue" evidence="2">
    <location>
        <position position="1"/>
    </location>
</feature>
<dbReference type="EMBL" id="ML992512">
    <property type="protein sequence ID" value="KAF2220503.1"/>
    <property type="molecule type" value="Genomic_DNA"/>
</dbReference>
<feature type="compositionally biased region" description="Pro residues" evidence="1">
    <location>
        <begin position="1"/>
        <end position="20"/>
    </location>
</feature>
<evidence type="ECO:0000256" key="1">
    <source>
        <dbReference type="SAM" id="MobiDB-lite"/>
    </source>
</evidence>
<organism evidence="2 3">
    <name type="scientific">Elsinoe ampelina</name>
    <dbReference type="NCBI Taxonomy" id="302913"/>
    <lineage>
        <taxon>Eukaryota</taxon>
        <taxon>Fungi</taxon>
        <taxon>Dikarya</taxon>
        <taxon>Ascomycota</taxon>
        <taxon>Pezizomycotina</taxon>
        <taxon>Dothideomycetes</taxon>
        <taxon>Dothideomycetidae</taxon>
        <taxon>Myriangiales</taxon>
        <taxon>Elsinoaceae</taxon>
        <taxon>Elsinoe</taxon>
    </lineage>
</organism>
<gene>
    <name evidence="2" type="ORF">BDZ85DRAFT_321286</name>
</gene>
<proteinExistence type="predicted"/>
<accession>A0A6A6G4K5</accession>
<dbReference type="AlphaFoldDB" id="A0A6A6G4K5"/>
<sequence>CSSPLPSSPSLPSSAPPPTPLRLLKSTQAAPPPALSGTAAASSTPSQVAISTTVVPSQAVATASNSPIPPGLPLLEASRRFFRETLWRLFLLEDDC</sequence>
<dbReference type="Proteomes" id="UP000799538">
    <property type="component" value="Unassembled WGS sequence"/>
</dbReference>
<feature type="region of interest" description="Disordered" evidence="1">
    <location>
        <begin position="1"/>
        <end position="47"/>
    </location>
</feature>
<evidence type="ECO:0000313" key="2">
    <source>
        <dbReference type="EMBL" id="KAF2220503.1"/>
    </source>
</evidence>